<feature type="domain" description="DUF753" evidence="1">
    <location>
        <begin position="15"/>
        <end position="88"/>
    </location>
</feature>
<reference evidence="3" key="1">
    <citation type="submission" date="2022-11" db="UniProtKB">
        <authorList>
            <consortium name="WormBaseParasite"/>
        </authorList>
    </citation>
    <scope>IDENTIFICATION</scope>
</reference>
<evidence type="ECO:0000259" key="1">
    <source>
        <dbReference type="Pfam" id="PF05444"/>
    </source>
</evidence>
<dbReference type="InterPro" id="IPR008472">
    <property type="entry name" value="DUF753"/>
</dbReference>
<name>A0A914C680_9BILA</name>
<evidence type="ECO:0000313" key="2">
    <source>
        <dbReference type="Proteomes" id="UP000887540"/>
    </source>
</evidence>
<dbReference type="Pfam" id="PF05444">
    <property type="entry name" value="DUF753"/>
    <property type="match status" value="1"/>
</dbReference>
<sequence length="92" mass="10265">MILTTWVSIDGVMYRCYKCDREQFDNCDSNGDMEHCIGPTPGNSCVTYKYKNGTVSKRGCEGDVTTQTGCVPLDKTQRKCYCRSNLCNGVSI</sequence>
<dbReference type="Proteomes" id="UP000887540">
    <property type="component" value="Unplaced"/>
</dbReference>
<organism evidence="2 3">
    <name type="scientific">Acrobeloides nanus</name>
    <dbReference type="NCBI Taxonomy" id="290746"/>
    <lineage>
        <taxon>Eukaryota</taxon>
        <taxon>Metazoa</taxon>
        <taxon>Ecdysozoa</taxon>
        <taxon>Nematoda</taxon>
        <taxon>Chromadorea</taxon>
        <taxon>Rhabditida</taxon>
        <taxon>Tylenchina</taxon>
        <taxon>Cephalobomorpha</taxon>
        <taxon>Cephaloboidea</taxon>
        <taxon>Cephalobidae</taxon>
        <taxon>Acrobeloides</taxon>
    </lineage>
</organism>
<proteinExistence type="predicted"/>
<dbReference type="AlphaFoldDB" id="A0A914C680"/>
<evidence type="ECO:0000313" key="3">
    <source>
        <dbReference type="WBParaSite" id="ACRNAN_Path_307.g1177.t1"/>
    </source>
</evidence>
<keyword evidence="2" id="KW-1185">Reference proteome</keyword>
<protein>
    <submittedName>
        <fullName evidence="3">Protein quiver</fullName>
    </submittedName>
</protein>
<dbReference type="WBParaSite" id="ACRNAN_Path_307.g1177.t1">
    <property type="protein sequence ID" value="ACRNAN_Path_307.g1177.t1"/>
    <property type="gene ID" value="ACRNAN_Path_307.g1177"/>
</dbReference>
<accession>A0A914C680</accession>